<evidence type="ECO:0000313" key="25">
    <source>
        <dbReference type="Proteomes" id="UP000472727"/>
    </source>
</evidence>
<dbReference type="InterPro" id="IPR013083">
    <property type="entry name" value="Znf_RING/FYVE/PHD"/>
</dbReference>
<gene>
    <name evidence="23" type="primary">RAD18</name>
    <name evidence="23" type="ORF">TWF106_001637</name>
    <name evidence="22" type="ORF">TWF191_004205</name>
    <name evidence="24" type="ORF">TWF679_007967</name>
</gene>
<dbReference type="Proteomes" id="UP000472727">
    <property type="component" value="Unassembled WGS sequence"/>
</dbReference>
<accession>A0A6G1M1L2</accession>
<evidence type="ECO:0000256" key="6">
    <source>
        <dbReference type="ARBA" id="ARBA00015551"/>
    </source>
</evidence>
<evidence type="ECO:0000256" key="16">
    <source>
        <dbReference type="ARBA" id="ARBA00031783"/>
    </source>
</evidence>
<feature type="region of interest" description="Disordered" evidence="20">
    <location>
        <begin position="257"/>
        <end position="302"/>
    </location>
</feature>
<evidence type="ECO:0000256" key="17">
    <source>
        <dbReference type="ARBA" id="ARBA00074353"/>
    </source>
</evidence>
<evidence type="ECO:0000256" key="13">
    <source>
        <dbReference type="ARBA" id="ARBA00023125"/>
    </source>
</evidence>
<evidence type="ECO:0000256" key="1">
    <source>
        <dbReference type="ARBA" id="ARBA00000900"/>
    </source>
</evidence>
<dbReference type="FunFam" id="3.30.40.10:FF:000172">
    <property type="entry name" value="E3 ubiquitin-protein ligase RAD18"/>
    <property type="match status" value="1"/>
</dbReference>
<feature type="region of interest" description="Disordered" evidence="20">
    <location>
        <begin position="106"/>
        <end position="237"/>
    </location>
</feature>
<keyword evidence="12" id="KW-0862">Zinc</keyword>
<keyword evidence="8" id="KW-0479">Metal-binding</keyword>
<sequence>MDADFPDPTDWIQTPVPGLQALETSLRCQVCKELFTAPKVTSCGHTFCSLCIRRCLSASSKCPTCMKPDEEPRLRDNIVVSELVSSFNTIRKSLLDTLVAKEEARKQAEEEAERDTRTRPKAEKRSSYDLDDDEVMEDAEPVHRPRAKKRRRQDKITLRKPQETEPPRRSTRTSSQRTNSRAGSSQVIAIPDSDDNDDDFQPIEESSESEFQSSSRVKRKSTSQAPDTPTKDSDLFACPLCNRRKDQSTINAHVNRCIEGNRSPSPTPGPANGASSAGTPLRRQPASFSNLSRSQHRAPYTVEERERLRLPKGNASLAKEADIRKKLRDHGIRCDVKGKETKQILWTRLQEWTNLWNANLDSDNPKLKHVLIKELEAYERSQATQKHSVVQDKDFEREAWSNAHKPGFDALIANARNTVSRKKENGTETEAASEPSSSAAEAKAELNGIDSPEVVEA</sequence>
<feature type="domain" description="RING-type" evidence="21">
    <location>
        <begin position="28"/>
        <end position="65"/>
    </location>
</feature>
<dbReference type="PROSITE" id="PS50089">
    <property type="entry name" value="ZF_RING_2"/>
    <property type="match status" value="1"/>
</dbReference>
<evidence type="ECO:0000256" key="12">
    <source>
        <dbReference type="ARBA" id="ARBA00022833"/>
    </source>
</evidence>
<comment type="caution">
    <text evidence="23">The sequence shown here is derived from an EMBL/GenBank/DDBJ whole genome shotgun (WGS) entry which is preliminary data.</text>
</comment>
<dbReference type="OrthoDB" id="9049620at2759"/>
<dbReference type="SUPFAM" id="SSF57850">
    <property type="entry name" value="RING/U-box"/>
    <property type="match status" value="1"/>
</dbReference>
<evidence type="ECO:0000256" key="14">
    <source>
        <dbReference type="ARBA" id="ARBA00023204"/>
    </source>
</evidence>
<feature type="compositionally biased region" description="Basic and acidic residues" evidence="20">
    <location>
        <begin position="106"/>
        <end position="128"/>
    </location>
</feature>
<dbReference type="PANTHER" id="PTHR14134">
    <property type="entry name" value="E3 UBIQUITIN-PROTEIN LIGASE RAD18"/>
    <property type="match status" value="1"/>
</dbReference>
<evidence type="ECO:0000313" key="23">
    <source>
        <dbReference type="EMBL" id="KAF3204122.1"/>
    </source>
</evidence>
<dbReference type="InterPro" id="IPR001841">
    <property type="entry name" value="Znf_RING"/>
</dbReference>
<feature type="compositionally biased region" description="Acidic residues" evidence="20">
    <location>
        <begin position="192"/>
        <end position="208"/>
    </location>
</feature>
<evidence type="ECO:0000256" key="19">
    <source>
        <dbReference type="PROSITE-ProRule" id="PRU00175"/>
    </source>
</evidence>
<keyword evidence="9" id="KW-0227">DNA damage</keyword>
<keyword evidence="7" id="KW-0808">Transferase</keyword>
<dbReference type="GO" id="GO:0003697">
    <property type="term" value="F:single-stranded DNA binding"/>
    <property type="evidence" value="ECO:0007669"/>
    <property type="project" value="InterPro"/>
</dbReference>
<keyword evidence="10 19" id="KW-0863">Zinc-finger</keyword>
<evidence type="ECO:0000256" key="2">
    <source>
        <dbReference type="ARBA" id="ARBA00004123"/>
    </source>
</evidence>
<evidence type="ECO:0000256" key="9">
    <source>
        <dbReference type="ARBA" id="ARBA00022763"/>
    </source>
</evidence>
<evidence type="ECO:0000256" key="18">
    <source>
        <dbReference type="ARBA" id="ARBA00082369"/>
    </source>
</evidence>
<dbReference type="Pfam" id="PF13923">
    <property type="entry name" value="zf-C3HC4_2"/>
    <property type="match status" value="1"/>
</dbReference>
<dbReference type="EMBL" id="WIWT01000005">
    <property type="protein sequence ID" value="KAF3221273.1"/>
    <property type="molecule type" value="Genomic_DNA"/>
</dbReference>
<dbReference type="GO" id="GO:0008270">
    <property type="term" value="F:zinc ion binding"/>
    <property type="evidence" value="ECO:0007669"/>
    <property type="project" value="UniProtKB-KW"/>
</dbReference>
<feature type="compositionally biased region" description="Basic residues" evidence="20">
    <location>
        <begin position="144"/>
        <end position="153"/>
    </location>
</feature>
<dbReference type="PROSITE" id="PS00518">
    <property type="entry name" value="ZF_RING_1"/>
    <property type="match status" value="1"/>
</dbReference>
<keyword evidence="14" id="KW-0234">DNA repair</keyword>
<evidence type="ECO:0000313" key="26">
    <source>
        <dbReference type="Proteomes" id="UP000483672"/>
    </source>
</evidence>
<dbReference type="AlphaFoldDB" id="A0A6G1M1L2"/>
<name>A0A6G1M1L2_ORBOL</name>
<dbReference type="GO" id="GO:0005634">
    <property type="term" value="C:nucleus"/>
    <property type="evidence" value="ECO:0007669"/>
    <property type="project" value="UniProtKB-SubCell"/>
</dbReference>
<dbReference type="GO" id="GO:0006281">
    <property type="term" value="P:DNA repair"/>
    <property type="evidence" value="ECO:0007669"/>
    <property type="project" value="UniProtKB-KW"/>
</dbReference>
<dbReference type="EC" id="2.3.2.27" evidence="5"/>
<evidence type="ECO:0000256" key="4">
    <source>
        <dbReference type="ARBA" id="ARBA00009506"/>
    </source>
</evidence>
<evidence type="ECO:0000256" key="8">
    <source>
        <dbReference type="ARBA" id="ARBA00022723"/>
    </source>
</evidence>
<evidence type="ECO:0000256" key="5">
    <source>
        <dbReference type="ARBA" id="ARBA00012483"/>
    </source>
</evidence>
<organism evidence="23 25">
    <name type="scientific">Orbilia oligospora</name>
    <name type="common">Nematode-trapping fungus</name>
    <name type="synonym">Arthrobotrys oligospora</name>
    <dbReference type="NCBI Taxonomy" id="2813651"/>
    <lineage>
        <taxon>Eukaryota</taxon>
        <taxon>Fungi</taxon>
        <taxon>Dikarya</taxon>
        <taxon>Ascomycota</taxon>
        <taxon>Pezizomycotina</taxon>
        <taxon>Orbiliomycetes</taxon>
        <taxon>Orbiliales</taxon>
        <taxon>Orbiliaceae</taxon>
        <taxon>Orbilia</taxon>
    </lineage>
</organism>
<dbReference type="GO" id="GO:0006513">
    <property type="term" value="P:protein monoubiquitination"/>
    <property type="evidence" value="ECO:0007669"/>
    <property type="project" value="InterPro"/>
</dbReference>
<dbReference type="EMBL" id="WIPF01000205">
    <property type="protein sequence ID" value="KAF3199888.1"/>
    <property type="molecule type" value="Genomic_DNA"/>
</dbReference>
<comment type="subcellular location">
    <subcellularLocation>
        <location evidence="2">Nucleus</location>
    </subcellularLocation>
</comment>
<reference evidence="25 26" key="1">
    <citation type="submission" date="2019-06" db="EMBL/GenBank/DDBJ databases">
        <authorList>
            <person name="Palmer J.M."/>
        </authorList>
    </citation>
    <scope>NUCLEOTIDE SEQUENCE [LARGE SCALE GENOMIC DNA]</scope>
    <source>
        <strain evidence="23 25">TWF106</strain>
        <strain evidence="22 26">TWF191</strain>
        <strain evidence="24">TWF679</strain>
    </source>
</reference>
<comment type="pathway">
    <text evidence="3">Protein modification; protein ubiquitination.</text>
</comment>
<dbReference type="Proteomes" id="UP000614610">
    <property type="component" value="Unassembled WGS sequence"/>
</dbReference>
<evidence type="ECO:0000256" key="11">
    <source>
        <dbReference type="ARBA" id="ARBA00022786"/>
    </source>
</evidence>
<dbReference type="GO" id="GO:0097505">
    <property type="term" value="C:Rad6-Rad18 complex"/>
    <property type="evidence" value="ECO:0007669"/>
    <property type="project" value="TreeGrafter"/>
</dbReference>
<dbReference type="GO" id="GO:0006301">
    <property type="term" value="P:DNA damage tolerance"/>
    <property type="evidence" value="ECO:0007669"/>
    <property type="project" value="InterPro"/>
</dbReference>
<dbReference type="Proteomes" id="UP000483672">
    <property type="component" value="Unassembled WGS sequence"/>
</dbReference>
<comment type="catalytic activity">
    <reaction evidence="1">
        <text>S-ubiquitinyl-[E2 ubiquitin-conjugating enzyme]-L-cysteine + [acceptor protein]-L-lysine = [E2 ubiquitin-conjugating enzyme]-L-cysteine + N(6)-ubiquitinyl-[acceptor protein]-L-lysine.</text>
        <dbReference type="EC" id="2.3.2.27"/>
    </reaction>
</comment>
<keyword evidence="15" id="KW-0539">Nucleus</keyword>
<evidence type="ECO:0000256" key="20">
    <source>
        <dbReference type="SAM" id="MobiDB-lite"/>
    </source>
</evidence>
<dbReference type="Gene3D" id="3.30.40.10">
    <property type="entry name" value="Zinc/RING finger domain, C3HC4 (zinc finger)"/>
    <property type="match status" value="1"/>
</dbReference>
<dbReference type="PANTHER" id="PTHR14134:SF2">
    <property type="entry name" value="E3 UBIQUITIN-PROTEIN LIGASE RAD18"/>
    <property type="match status" value="1"/>
</dbReference>
<feature type="compositionally biased region" description="Low complexity" evidence="20">
    <location>
        <begin position="430"/>
        <end position="441"/>
    </location>
</feature>
<dbReference type="InterPro" id="IPR039577">
    <property type="entry name" value="Rad18"/>
</dbReference>
<dbReference type="SMART" id="SM00184">
    <property type="entry name" value="RING"/>
    <property type="match status" value="1"/>
</dbReference>
<evidence type="ECO:0000256" key="7">
    <source>
        <dbReference type="ARBA" id="ARBA00022679"/>
    </source>
</evidence>
<dbReference type="InterPro" id="IPR017907">
    <property type="entry name" value="Znf_RING_CS"/>
</dbReference>
<comment type="similarity">
    <text evidence="4">Belongs to the RAD18 family.</text>
</comment>
<evidence type="ECO:0000256" key="10">
    <source>
        <dbReference type="ARBA" id="ARBA00022771"/>
    </source>
</evidence>
<evidence type="ECO:0000259" key="21">
    <source>
        <dbReference type="PROSITE" id="PS50089"/>
    </source>
</evidence>
<protein>
    <recommendedName>
        <fullName evidence="6">Postreplication repair E3 ubiquitin-protein ligase RAD18</fullName>
        <ecNumber evidence="5">2.3.2.27</ecNumber>
    </recommendedName>
    <alternativeName>
        <fullName evidence="17">Postreplication repair E3 ubiquitin-protein ligase rad18</fullName>
    </alternativeName>
    <alternativeName>
        <fullName evidence="16 18">RING-type E3 ubiquitin transferase RAD18</fullName>
    </alternativeName>
</protein>
<feature type="compositionally biased region" description="Basic and acidic residues" evidence="20">
    <location>
        <begin position="154"/>
        <end position="168"/>
    </location>
</feature>
<proteinExistence type="inferred from homology"/>
<keyword evidence="13" id="KW-0238">DNA-binding</keyword>
<evidence type="ECO:0000313" key="22">
    <source>
        <dbReference type="EMBL" id="KAF3199888.1"/>
    </source>
</evidence>
<dbReference type="GO" id="GO:0061630">
    <property type="term" value="F:ubiquitin protein ligase activity"/>
    <property type="evidence" value="ECO:0007669"/>
    <property type="project" value="UniProtKB-EC"/>
</dbReference>
<evidence type="ECO:0000256" key="15">
    <source>
        <dbReference type="ARBA" id="ARBA00023242"/>
    </source>
</evidence>
<feature type="compositionally biased region" description="Acidic residues" evidence="20">
    <location>
        <begin position="129"/>
        <end position="139"/>
    </location>
</feature>
<evidence type="ECO:0000256" key="3">
    <source>
        <dbReference type="ARBA" id="ARBA00004906"/>
    </source>
</evidence>
<keyword evidence="11" id="KW-0833">Ubl conjugation pathway</keyword>
<feature type="region of interest" description="Disordered" evidence="20">
    <location>
        <begin position="415"/>
        <end position="457"/>
    </location>
</feature>
<evidence type="ECO:0000313" key="24">
    <source>
        <dbReference type="EMBL" id="KAF3221273.1"/>
    </source>
</evidence>
<dbReference type="EMBL" id="WIWS01000128">
    <property type="protein sequence ID" value="KAF3204122.1"/>
    <property type="molecule type" value="Genomic_DNA"/>
</dbReference>